<protein>
    <recommendedName>
        <fullName evidence="4">HTH luxR-type domain-containing protein</fullName>
    </recommendedName>
</protein>
<dbReference type="KEGG" id="nyu:D7D52_21220"/>
<evidence type="ECO:0000256" key="1">
    <source>
        <dbReference type="ARBA" id="ARBA00022741"/>
    </source>
</evidence>
<dbReference type="Gene3D" id="1.25.40.10">
    <property type="entry name" value="Tetratricopeptide repeat domain"/>
    <property type="match status" value="1"/>
</dbReference>
<dbReference type="Gene3D" id="1.10.10.10">
    <property type="entry name" value="Winged helix-like DNA-binding domain superfamily/Winged helix DNA-binding domain"/>
    <property type="match status" value="1"/>
</dbReference>
<dbReference type="InterPro" id="IPR016032">
    <property type="entry name" value="Sig_transdc_resp-reg_C-effctor"/>
</dbReference>
<dbReference type="PROSITE" id="PS50043">
    <property type="entry name" value="HTH_LUXR_2"/>
    <property type="match status" value="1"/>
</dbReference>
<dbReference type="GO" id="GO:0005524">
    <property type="term" value="F:ATP binding"/>
    <property type="evidence" value="ECO:0007669"/>
    <property type="project" value="UniProtKB-KW"/>
</dbReference>
<evidence type="ECO:0000256" key="3">
    <source>
        <dbReference type="SAM" id="MobiDB-lite"/>
    </source>
</evidence>
<evidence type="ECO:0000313" key="5">
    <source>
        <dbReference type="EMBL" id="AYF75945.1"/>
    </source>
</evidence>
<accession>A0A386ZH79</accession>
<feature type="domain" description="HTH luxR-type" evidence="4">
    <location>
        <begin position="1050"/>
        <end position="1115"/>
    </location>
</feature>
<dbReference type="OrthoDB" id="4017436at2"/>
<feature type="region of interest" description="Disordered" evidence="3">
    <location>
        <begin position="521"/>
        <end position="563"/>
    </location>
</feature>
<keyword evidence="6" id="KW-1185">Reference proteome</keyword>
<reference evidence="5 6" key="1">
    <citation type="submission" date="2018-09" db="EMBL/GenBank/DDBJ databases">
        <title>Nocardia yunnanensis sp. nov., an actinomycete isolated from a soil sample.</title>
        <authorList>
            <person name="Zhang J."/>
        </authorList>
    </citation>
    <scope>NUCLEOTIDE SEQUENCE [LARGE SCALE GENOMIC DNA]</scope>
    <source>
        <strain evidence="5 6">CFHS0054</strain>
    </source>
</reference>
<proteinExistence type="predicted"/>
<feature type="region of interest" description="Disordered" evidence="3">
    <location>
        <begin position="484"/>
        <end position="508"/>
    </location>
</feature>
<feature type="region of interest" description="Disordered" evidence="3">
    <location>
        <begin position="1003"/>
        <end position="1054"/>
    </location>
</feature>
<keyword evidence="1" id="KW-0547">Nucleotide-binding</keyword>
<dbReference type="InterPro" id="IPR011990">
    <property type="entry name" value="TPR-like_helical_dom_sf"/>
</dbReference>
<dbReference type="GO" id="GO:0006355">
    <property type="term" value="P:regulation of DNA-templated transcription"/>
    <property type="evidence" value="ECO:0007669"/>
    <property type="project" value="InterPro"/>
</dbReference>
<dbReference type="GO" id="GO:0005737">
    <property type="term" value="C:cytoplasm"/>
    <property type="evidence" value="ECO:0007669"/>
    <property type="project" value="TreeGrafter"/>
</dbReference>
<dbReference type="InterPro" id="IPR000792">
    <property type="entry name" value="Tscrpt_reg_LuxR_C"/>
</dbReference>
<gene>
    <name evidence="5" type="ORF">D7D52_21220</name>
</gene>
<dbReference type="SMART" id="SM00421">
    <property type="entry name" value="HTH_LUXR"/>
    <property type="match status" value="1"/>
</dbReference>
<organism evidence="5 6">
    <name type="scientific">Nocardia yunnanensis</name>
    <dbReference type="NCBI Taxonomy" id="2382165"/>
    <lineage>
        <taxon>Bacteria</taxon>
        <taxon>Bacillati</taxon>
        <taxon>Actinomycetota</taxon>
        <taxon>Actinomycetes</taxon>
        <taxon>Mycobacteriales</taxon>
        <taxon>Nocardiaceae</taxon>
        <taxon>Nocardia</taxon>
    </lineage>
</organism>
<name>A0A386ZH79_9NOCA</name>
<dbReference type="InterPro" id="IPR041664">
    <property type="entry name" value="AAA_16"/>
</dbReference>
<dbReference type="GO" id="GO:0003677">
    <property type="term" value="F:DNA binding"/>
    <property type="evidence" value="ECO:0007669"/>
    <property type="project" value="InterPro"/>
</dbReference>
<dbReference type="SUPFAM" id="SSF52540">
    <property type="entry name" value="P-loop containing nucleoside triphosphate hydrolases"/>
    <property type="match status" value="1"/>
</dbReference>
<evidence type="ECO:0000256" key="2">
    <source>
        <dbReference type="ARBA" id="ARBA00022840"/>
    </source>
</evidence>
<dbReference type="InterPro" id="IPR036388">
    <property type="entry name" value="WH-like_DNA-bd_sf"/>
</dbReference>
<evidence type="ECO:0000259" key="4">
    <source>
        <dbReference type="PROSITE" id="PS50043"/>
    </source>
</evidence>
<dbReference type="PANTHER" id="PTHR16305:SF35">
    <property type="entry name" value="TRANSCRIPTIONAL ACTIVATOR DOMAIN"/>
    <property type="match status" value="1"/>
</dbReference>
<evidence type="ECO:0000313" key="6">
    <source>
        <dbReference type="Proteomes" id="UP000267164"/>
    </source>
</evidence>
<dbReference type="Pfam" id="PF00196">
    <property type="entry name" value="GerE"/>
    <property type="match status" value="1"/>
</dbReference>
<sequence>MSGLGVSRHDHGVVRFPGSSVLVGRGAEVSALVEAVGDPGTHTVLIAGEAGIGKSRLVAEFVERLDPAALVLLGRCPELGTGGVAFAPFLTVLRALVRELGVEAAAELLPPRPALANWLPQLAVHTGGAAAEADRIRLFGEILTVLEQLALTRTVVLVLEDLHWADDASRDLLTFLAANLTDADTLLVGTYRPGEAGPLRGLVAELRRNPGVRVVDLHPLTRHEVGRQLAALLGREPEPRLITQVFDRSGGNPLFVEALGQTPGDLPAGLTDLLLGFQSGLSAAAHDTVRLAAVIGSPVRHDLLAAAGELSASELHGGLRELVDRHLLLPTDTGYEFRHGLIRQAIHDDLLPVERTRLHARLAEVLGAETASPTAGVLAQLAHHAHAAGDLPRALTAAWAAASAAPPTHPERLRLLEQLLVLWDQVPDAESRLGTTKLAVLEQIVDVAVATGATERGVAAADAALALLDPASGRLETTSVRLDRTSDRLDPVSGGLDPVSGGLDPASGGLELASGGLELASGGLDPVSGGLEPASGRLDPASETGPAQTPGAGRTDSSATQLDTAARERLARLYRRRAYLRGTTGAGPGADLSRALALLPEDSAGAERAEALVQSASARIFRGDAVGSAADARAALAIAQRLGADALVARAHAHLGLAGAAAAEVAAAGAGAGVVGLGTVVDGAGAPSASEATRPNETDWALAHFAQAHRSAAAAGDARIVVDVATWESAVLVAVGRYEAAIAAVRQGLRAAHESFRFSESAPILYVKWAQALAALGRWTEARAVVDETQFEELPPLSRAALLLCSARISLAQGDSDAAHGAANEAAHLLGDSRWAAQYRLELVALRCALALAANDESTAATELTDLLAGGGTAILFAHPHDAWPLVELAARTSGAPAELLACGDTLPIASPVDAAYRAVFTARLAATAARWAVAVAAWRSLECPYDTATSLLSLAESAAAEGNRPAARAALRESIDIATQLGARPLAQSAHSAALRARISLDGGTATEPPNAAVNSDAAQSSPEKSRDGTGSPRVGAGSASAGSSSTQDSAGRFGLTPREFEVLRLVAKGLSNRGLAAELFISANTAGVHVSRILTKLGVASRTEAAAFAHRHGLLSEAGDSASTR</sequence>
<dbReference type="AlphaFoldDB" id="A0A386ZH79"/>
<feature type="compositionally biased region" description="Low complexity" evidence="3">
    <location>
        <begin position="1037"/>
        <end position="1053"/>
    </location>
</feature>
<dbReference type="Pfam" id="PF13191">
    <property type="entry name" value="AAA_16"/>
    <property type="match status" value="1"/>
</dbReference>
<dbReference type="CDD" id="cd06170">
    <property type="entry name" value="LuxR_C_like"/>
    <property type="match status" value="1"/>
</dbReference>
<dbReference type="GO" id="GO:0004016">
    <property type="term" value="F:adenylate cyclase activity"/>
    <property type="evidence" value="ECO:0007669"/>
    <property type="project" value="TreeGrafter"/>
</dbReference>
<dbReference type="Proteomes" id="UP000267164">
    <property type="component" value="Chromosome"/>
</dbReference>
<dbReference type="InterPro" id="IPR027417">
    <property type="entry name" value="P-loop_NTPase"/>
</dbReference>
<dbReference type="SUPFAM" id="SSF48452">
    <property type="entry name" value="TPR-like"/>
    <property type="match status" value="1"/>
</dbReference>
<dbReference type="EMBL" id="CP032568">
    <property type="protein sequence ID" value="AYF75945.1"/>
    <property type="molecule type" value="Genomic_DNA"/>
</dbReference>
<dbReference type="PRINTS" id="PR00038">
    <property type="entry name" value="HTHLUXR"/>
</dbReference>
<dbReference type="PANTHER" id="PTHR16305">
    <property type="entry name" value="TESTICULAR SOLUBLE ADENYLYL CYCLASE"/>
    <property type="match status" value="1"/>
</dbReference>
<feature type="compositionally biased region" description="Polar residues" evidence="3">
    <location>
        <begin position="1014"/>
        <end position="1024"/>
    </location>
</feature>
<keyword evidence="2" id="KW-0067">ATP-binding</keyword>
<dbReference type="SUPFAM" id="SSF46894">
    <property type="entry name" value="C-terminal effector domain of the bipartite response regulators"/>
    <property type="match status" value="1"/>
</dbReference>